<name>A0A419T716_9FIRM</name>
<dbReference type="PROSITE" id="PS50885">
    <property type="entry name" value="HAMP"/>
    <property type="match status" value="1"/>
</dbReference>
<dbReference type="OrthoDB" id="9809348at2"/>
<evidence type="ECO:0000256" key="3">
    <source>
        <dbReference type="ARBA" id="ARBA00022679"/>
    </source>
</evidence>
<dbReference type="PANTHER" id="PTHR34220:SF7">
    <property type="entry name" value="SENSOR HISTIDINE KINASE YPDA"/>
    <property type="match status" value="1"/>
</dbReference>
<accession>A0A419T716</accession>
<dbReference type="InterPro" id="IPR010559">
    <property type="entry name" value="Sig_transdc_His_kin_internal"/>
</dbReference>
<dbReference type="Pfam" id="PF02518">
    <property type="entry name" value="HATPase_c"/>
    <property type="match status" value="1"/>
</dbReference>
<evidence type="ECO:0000313" key="8">
    <source>
        <dbReference type="Proteomes" id="UP000284177"/>
    </source>
</evidence>
<dbReference type="GO" id="GO:0016020">
    <property type="term" value="C:membrane"/>
    <property type="evidence" value="ECO:0007669"/>
    <property type="project" value="UniProtKB-SubCell"/>
</dbReference>
<evidence type="ECO:0000256" key="5">
    <source>
        <dbReference type="SAM" id="Phobius"/>
    </source>
</evidence>
<keyword evidence="3" id="KW-0808">Transferase</keyword>
<feature type="domain" description="HAMP" evidence="6">
    <location>
        <begin position="206"/>
        <end position="259"/>
    </location>
</feature>
<comment type="subcellular location">
    <subcellularLocation>
        <location evidence="1">Membrane</location>
    </subcellularLocation>
</comment>
<dbReference type="RefSeq" id="WP_120167957.1">
    <property type="nucleotide sequence ID" value="NZ_MCIB01000007.1"/>
</dbReference>
<dbReference type="Gene3D" id="6.10.340.10">
    <property type="match status" value="1"/>
</dbReference>
<dbReference type="Proteomes" id="UP000284177">
    <property type="component" value="Unassembled WGS sequence"/>
</dbReference>
<proteinExistence type="predicted"/>
<dbReference type="SUPFAM" id="SSF55874">
    <property type="entry name" value="ATPase domain of HSP90 chaperone/DNA topoisomerase II/histidine kinase"/>
    <property type="match status" value="1"/>
</dbReference>
<gene>
    <name evidence="7" type="ORF">BET03_09695</name>
</gene>
<keyword evidence="2" id="KW-0597">Phosphoprotein</keyword>
<dbReference type="GO" id="GO:0000155">
    <property type="term" value="F:phosphorelay sensor kinase activity"/>
    <property type="evidence" value="ECO:0007669"/>
    <property type="project" value="InterPro"/>
</dbReference>
<evidence type="ECO:0000256" key="1">
    <source>
        <dbReference type="ARBA" id="ARBA00004370"/>
    </source>
</evidence>
<dbReference type="Pfam" id="PF06580">
    <property type="entry name" value="His_kinase"/>
    <property type="match status" value="1"/>
</dbReference>
<dbReference type="InterPro" id="IPR036890">
    <property type="entry name" value="HATPase_C_sf"/>
</dbReference>
<dbReference type="PANTHER" id="PTHR34220">
    <property type="entry name" value="SENSOR HISTIDINE KINASE YPDA"/>
    <property type="match status" value="1"/>
</dbReference>
<comment type="caution">
    <text evidence="7">The sequence shown here is derived from an EMBL/GenBank/DDBJ whole genome shotgun (WGS) entry which is preliminary data.</text>
</comment>
<keyword evidence="5" id="KW-0472">Membrane</keyword>
<feature type="transmembrane region" description="Helical" evidence="5">
    <location>
        <begin position="16"/>
        <end position="35"/>
    </location>
</feature>
<sequence length="508" mass="59093">MGKEIFKFTGIRKKLLIYYLVIAVLFVSVSGFSYYNAKQILTKLESIITDYIYLNNLNNDVNSIMLEVERFLSTKSSDSLLNYYTIYNRLQEKTKNISRETVYDIDKLMLKDISFMIDELLRETDNAVNAKRGRISNEYIAHFKRANEISKYIKLYITNLLNNKLKKGSEKYMTITKNLNYVSYFNLLFIIIAVIVSVFLAIFLTYRLTKPIIELSHSAEKISKGDYEIELVKIKTNDEIDILTKAFNKMVVNVKSHIDEIKGQAEIEKKLKEQEMQYLKMKSLLKDAELKSLQSQINPHFLFNTLNAASQLSMMEGADKSSEFIHNVAELFRYNLRKLDEPVSLRDEIYYVKKYMYILKTRFGDKINFYTEIDEEVLEMKIPCIVIQPIVENAFIHGLEGLERDGEIHLNVKNQGESVLIEVIDNGIGMKKEKINSIIYSEKDKYSSRRHVTGIGIRNVINRLRIFYDIPENEEIIEIESKVGFGTKVKLKLPYYKDVISSAEATNS</sequence>
<dbReference type="InterPro" id="IPR003594">
    <property type="entry name" value="HATPase_dom"/>
</dbReference>
<feature type="transmembrane region" description="Helical" evidence="5">
    <location>
        <begin position="181"/>
        <end position="206"/>
    </location>
</feature>
<dbReference type="SMART" id="SM00304">
    <property type="entry name" value="HAMP"/>
    <property type="match status" value="1"/>
</dbReference>
<organism evidence="7 8">
    <name type="scientific">Thermohalobacter berrensis</name>
    <dbReference type="NCBI Taxonomy" id="99594"/>
    <lineage>
        <taxon>Bacteria</taxon>
        <taxon>Bacillati</taxon>
        <taxon>Bacillota</taxon>
        <taxon>Tissierellia</taxon>
        <taxon>Tissierellales</taxon>
        <taxon>Thermohalobacteraceae</taxon>
        <taxon>Thermohalobacter</taxon>
    </lineage>
</organism>
<dbReference type="Gene3D" id="3.30.565.10">
    <property type="entry name" value="Histidine kinase-like ATPase, C-terminal domain"/>
    <property type="match status" value="1"/>
</dbReference>
<dbReference type="SUPFAM" id="SSF158472">
    <property type="entry name" value="HAMP domain-like"/>
    <property type="match status" value="1"/>
</dbReference>
<evidence type="ECO:0000313" key="7">
    <source>
        <dbReference type="EMBL" id="RKD33178.1"/>
    </source>
</evidence>
<dbReference type="Pfam" id="PF00672">
    <property type="entry name" value="HAMP"/>
    <property type="match status" value="1"/>
</dbReference>
<protein>
    <submittedName>
        <fullName evidence="7">ATPase</fullName>
    </submittedName>
</protein>
<keyword evidence="5" id="KW-1133">Transmembrane helix</keyword>
<dbReference type="InterPro" id="IPR003660">
    <property type="entry name" value="HAMP_dom"/>
</dbReference>
<dbReference type="InterPro" id="IPR050640">
    <property type="entry name" value="Bact_2-comp_sensor_kinase"/>
</dbReference>
<keyword evidence="4" id="KW-0418">Kinase</keyword>
<evidence type="ECO:0000259" key="6">
    <source>
        <dbReference type="PROSITE" id="PS50885"/>
    </source>
</evidence>
<evidence type="ECO:0000256" key="2">
    <source>
        <dbReference type="ARBA" id="ARBA00022553"/>
    </source>
</evidence>
<keyword evidence="5" id="KW-0812">Transmembrane</keyword>
<reference evidence="7 8" key="1">
    <citation type="submission" date="2016-08" db="EMBL/GenBank/DDBJ databases">
        <title>Novel Firmicutes and Novel Genomes.</title>
        <authorList>
            <person name="Poppleton D.I."/>
            <person name="Gribaldo S."/>
        </authorList>
    </citation>
    <scope>NUCLEOTIDE SEQUENCE [LARGE SCALE GENOMIC DNA]</scope>
    <source>
        <strain evidence="7 8">CTT3</strain>
    </source>
</reference>
<dbReference type="EMBL" id="MCIB01000007">
    <property type="protein sequence ID" value="RKD33178.1"/>
    <property type="molecule type" value="Genomic_DNA"/>
</dbReference>
<dbReference type="AlphaFoldDB" id="A0A419T716"/>
<evidence type="ECO:0000256" key="4">
    <source>
        <dbReference type="ARBA" id="ARBA00022777"/>
    </source>
</evidence>
<dbReference type="CDD" id="cd06225">
    <property type="entry name" value="HAMP"/>
    <property type="match status" value="1"/>
</dbReference>
<keyword evidence="8" id="KW-1185">Reference proteome</keyword>